<keyword evidence="1 6" id="KW-0575">Peroxidase</keyword>
<evidence type="ECO:0000256" key="3">
    <source>
        <dbReference type="ARBA" id="ARBA00023002"/>
    </source>
</evidence>
<dbReference type="PROSITE" id="PS01265">
    <property type="entry name" value="TPX"/>
    <property type="match status" value="1"/>
</dbReference>
<name>A0A1D8JET2_9BACL</name>
<dbReference type="NCBIfam" id="NF001808">
    <property type="entry name" value="PRK00522.1"/>
    <property type="match status" value="1"/>
</dbReference>
<reference evidence="8 9" key="1">
    <citation type="submission" date="2016-09" db="EMBL/GenBank/DDBJ databases">
        <title>Complete genome sequence of the Lysinibacillus sphaericus LMG 22257, a specie of Bacillus with ureolytic activity that can effectively biodeposit calcium carbonate.</title>
        <authorList>
            <person name="Yan W."/>
        </authorList>
    </citation>
    <scope>NUCLEOTIDE SEQUENCE [LARGE SCALE GENOMIC DNA]</scope>
    <source>
        <strain evidence="8 9">LMG 22257</strain>
    </source>
</reference>
<dbReference type="AlphaFoldDB" id="A0A1D8JET2"/>
<dbReference type="PANTHER" id="PTHR43110:SF1">
    <property type="entry name" value="THIOL PEROXIDASE"/>
    <property type="match status" value="1"/>
</dbReference>
<evidence type="ECO:0000256" key="6">
    <source>
        <dbReference type="HAMAP-Rule" id="MF_00269"/>
    </source>
</evidence>
<keyword evidence="5 6" id="KW-0676">Redox-active center</keyword>
<accession>A0A1D8JET2</accession>
<comment type="function">
    <text evidence="6">Thiol-specific peroxidase that catalyzes the reduction of hydrogen peroxide and organic hydroperoxides to water and alcohols, respectively. Plays a role in cell protection against oxidative stress by detoxifying peroxides.</text>
</comment>
<gene>
    <name evidence="6" type="primary">tpx</name>
    <name evidence="8" type="ORF">BI350_06480</name>
</gene>
<evidence type="ECO:0000256" key="2">
    <source>
        <dbReference type="ARBA" id="ARBA00022862"/>
    </source>
</evidence>
<dbReference type="InterPro" id="IPR013766">
    <property type="entry name" value="Thioredoxin_domain"/>
</dbReference>
<dbReference type="InterPro" id="IPR036249">
    <property type="entry name" value="Thioredoxin-like_sf"/>
</dbReference>
<dbReference type="GO" id="GO:0008379">
    <property type="term" value="F:thioredoxin peroxidase activity"/>
    <property type="evidence" value="ECO:0007669"/>
    <property type="project" value="UniProtKB-UniRule"/>
</dbReference>
<evidence type="ECO:0000259" key="7">
    <source>
        <dbReference type="PROSITE" id="PS51352"/>
    </source>
</evidence>
<evidence type="ECO:0000313" key="8">
    <source>
        <dbReference type="EMBL" id="AOV07220.1"/>
    </source>
</evidence>
<feature type="domain" description="Thioredoxin" evidence="7">
    <location>
        <begin position="18"/>
        <end position="165"/>
    </location>
</feature>
<dbReference type="PANTHER" id="PTHR43110">
    <property type="entry name" value="THIOL PEROXIDASE"/>
    <property type="match status" value="1"/>
</dbReference>
<dbReference type="InterPro" id="IPR050455">
    <property type="entry name" value="Tpx_Peroxidase_subfamily"/>
</dbReference>
<dbReference type="KEGG" id="surl:BI350_06480"/>
<dbReference type="Proteomes" id="UP000185746">
    <property type="component" value="Chromosome"/>
</dbReference>
<evidence type="ECO:0000256" key="4">
    <source>
        <dbReference type="ARBA" id="ARBA00023157"/>
    </source>
</evidence>
<dbReference type="PROSITE" id="PS51352">
    <property type="entry name" value="THIOREDOXIN_2"/>
    <property type="match status" value="1"/>
</dbReference>
<protein>
    <recommendedName>
        <fullName evidence="6">Thiol peroxidase</fullName>
        <shortName evidence="6">Tpx</shortName>
        <ecNumber evidence="6">1.11.1.24</ecNumber>
    </recommendedName>
    <alternativeName>
        <fullName evidence="6">Peroxiredoxin tpx</fullName>
        <shortName evidence="6">Prx</shortName>
    </alternativeName>
    <alternativeName>
        <fullName evidence="6">Thioredoxin peroxidase</fullName>
    </alternativeName>
    <alternativeName>
        <fullName evidence="6">Thioredoxin-dependent peroxiredoxin</fullName>
    </alternativeName>
</protein>
<sequence>MSQVTFQNNPVTLLGEEVKVGNAAPDFTVLANDLTPVTLADTKGKVRLISVVPSLDTGVCAKQTRRFNEEATALSDDVEVLTISVDLPFAQARWCGAEGIDAVQTLSDHKELSFGKAYGVVIEELRLLARSVFVVDKNDKVTYVEYVSEVTDHPNYEKAIEAVRELTV</sequence>
<proteinExistence type="inferred from homology"/>
<dbReference type="InterPro" id="IPR018219">
    <property type="entry name" value="Tpx_CS"/>
</dbReference>
<comment type="similarity">
    <text evidence="6">Belongs to the peroxiredoxin family. Tpx subfamily.</text>
</comment>
<evidence type="ECO:0000313" key="9">
    <source>
        <dbReference type="Proteomes" id="UP000185746"/>
    </source>
</evidence>
<comment type="catalytic activity">
    <reaction evidence="6">
        <text>a hydroperoxide + [thioredoxin]-dithiol = an alcohol + [thioredoxin]-disulfide + H2O</text>
        <dbReference type="Rhea" id="RHEA:62620"/>
        <dbReference type="Rhea" id="RHEA-COMP:10698"/>
        <dbReference type="Rhea" id="RHEA-COMP:10700"/>
        <dbReference type="ChEBI" id="CHEBI:15377"/>
        <dbReference type="ChEBI" id="CHEBI:29950"/>
        <dbReference type="ChEBI" id="CHEBI:30879"/>
        <dbReference type="ChEBI" id="CHEBI:35924"/>
        <dbReference type="ChEBI" id="CHEBI:50058"/>
        <dbReference type="EC" id="1.11.1.24"/>
    </reaction>
</comment>
<dbReference type="CDD" id="cd03014">
    <property type="entry name" value="PRX_Atyp2cys"/>
    <property type="match status" value="1"/>
</dbReference>
<evidence type="ECO:0000256" key="1">
    <source>
        <dbReference type="ARBA" id="ARBA00022559"/>
    </source>
</evidence>
<organism evidence="8 9">
    <name type="scientific">Sporosarcina ureilytica</name>
    <dbReference type="NCBI Taxonomy" id="298596"/>
    <lineage>
        <taxon>Bacteria</taxon>
        <taxon>Bacillati</taxon>
        <taxon>Bacillota</taxon>
        <taxon>Bacilli</taxon>
        <taxon>Bacillales</taxon>
        <taxon>Caryophanaceae</taxon>
        <taxon>Sporosarcina</taxon>
    </lineage>
</organism>
<dbReference type="EC" id="1.11.1.24" evidence="6"/>
<dbReference type="InterPro" id="IPR013740">
    <property type="entry name" value="Redoxin"/>
</dbReference>
<dbReference type="RefSeq" id="WP_075527350.1">
    <property type="nucleotide sequence ID" value="NZ_CP017560.1"/>
</dbReference>
<dbReference type="EMBL" id="CP017560">
    <property type="protein sequence ID" value="AOV07220.1"/>
    <property type="molecule type" value="Genomic_DNA"/>
</dbReference>
<feature type="active site" description="Cysteine sulfenic acid (-SOH) intermediate" evidence="6">
    <location>
        <position position="60"/>
    </location>
</feature>
<keyword evidence="4" id="KW-1015">Disulfide bond</keyword>
<dbReference type="SUPFAM" id="SSF52833">
    <property type="entry name" value="Thioredoxin-like"/>
    <property type="match status" value="1"/>
</dbReference>
<comment type="subunit">
    <text evidence="6">Homodimer.</text>
</comment>
<dbReference type="HAMAP" id="MF_00269">
    <property type="entry name" value="Tpx"/>
    <property type="match status" value="1"/>
</dbReference>
<keyword evidence="2 6" id="KW-0049">Antioxidant</keyword>
<dbReference type="Gene3D" id="3.40.30.10">
    <property type="entry name" value="Glutaredoxin"/>
    <property type="match status" value="1"/>
</dbReference>
<keyword evidence="9" id="KW-1185">Reference proteome</keyword>
<dbReference type="Pfam" id="PF08534">
    <property type="entry name" value="Redoxin"/>
    <property type="match status" value="1"/>
</dbReference>
<keyword evidence="3 6" id="KW-0560">Oxidoreductase</keyword>
<evidence type="ECO:0000256" key="5">
    <source>
        <dbReference type="ARBA" id="ARBA00023284"/>
    </source>
</evidence>
<dbReference type="InterPro" id="IPR002065">
    <property type="entry name" value="TPX"/>
</dbReference>
<comment type="caution">
    <text evidence="6">Lacks conserved residue(s) required for the propagation of feature annotation.</text>
</comment>